<evidence type="ECO:0000313" key="3">
    <source>
        <dbReference type="EMBL" id="ACB85375.1"/>
    </source>
</evidence>
<dbReference type="InParanoid" id="B2A5M1"/>
<dbReference type="Proteomes" id="UP000001683">
    <property type="component" value="Chromosome"/>
</dbReference>
<dbReference type="RefSeq" id="WP_012448242.1">
    <property type="nucleotide sequence ID" value="NC_010718.1"/>
</dbReference>
<gene>
    <name evidence="3" type="ordered locus">Nther_1803</name>
</gene>
<evidence type="ECO:0000259" key="1">
    <source>
        <dbReference type="Pfam" id="PF08348"/>
    </source>
</evidence>
<dbReference type="EMBL" id="CP001034">
    <property type="protein sequence ID" value="ACB85375.1"/>
    <property type="molecule type" value="Genomic_DNA"/>
</dbReference>
<dbReference type="Pfam" id="PF08348">
    <property type="entry name" value="PAS_6"/>
    <property type="match status" value="1"/>
</dbReference>
<dbReference type="PANTHER" id="PTHR35568:SF1">
    <property type="entry name" value="TRANSCRIPTIONAL REGULATOR DAUR"/>
    <property type="match status" value="1"/>
</dbReference>
<sequence length="221" mass="25251">MEVNYNEISEKLKPFLPIVEGIATTFGKHCEVVLHDINQAHTSIVAIANGHVTSRGIGGPPTDYLSEILNQEKEKREHNNKLFNYKTRSKDGKDLKSTTILLTDECNDLIGALCINMDLTSPKMALTFLENLIQIDKEEEREKFPENVNDFLKVMIDKSIGSLDKPVNLLSKEEKLEVIRYLDRHRIFQIKGSIDLLAKELNVSRYTIYNYLDEVAAEKEL</sequence>
<dbReference type="KEGG" id="nth:Nther_1803"/>
<accession>B2A5M1</accession>
<evidence type="ECO:0000313" key="4">
    <source>
        <dbReference type="Proteomes" id="UP000001683"/>
    </source>
</evidence>
<protein>
    <submittedName>
        <fullName evidence="3">YheO domain protein</fullName>
    </submittedName>
</protein>
<dbReference type="InterPro" id="IPR039446">
    <property type="entry name" value="DauR-like"/>
</dbReference>
<dbReference type="eggNOG" id="COG2964">
    <property type="taxonomic scope" value="Bacteria"/>
</dbReference>
<name>B2A5M1_NATTJ</name>
<dbReference type="InterPro" id="IPR039445">
    <property type="entry name" value="DauR-like_HTH"/>
</dbReference>
<dbReference type="STRING" id="457570.Nther_1803"/>
<keyword evidence="4" id="KW-1185">Reference proteome</keyword>
<dbReference type="OrthoDB" id="9796595at2"/>
<feature type="domain" description="YheO-like" evidence="1">
    <location>
        <begin position="12"/>
        <end position="125"/>
    </location>
</feature>
<reference evidence="3 4" key="2">
    <citation type="journal article" date="2011" name="J. Bacteriol.">
        <title>Complete genome sequence of the anaerobic, halophilic alkalithermophile Natranaerobius thermophilus JW/NM-WN-LF.</title>
        <authorList>
            <person name="Zhao B."/>
            <person name="Mesbah N.M."/>
            <person name="Dalin E."/>
            <person name="Goodwin L."/>
            <person name="Nolan M."/>
            <person name="Pitluck S."/>
            <person name="Chertkov O."/>
            <person name="Brettin T.S."/>
            <person name="Han J."/>
            <person name="Larimer F.W."/>
            <person name="Land M.L."/>
            <person name="Hauser L."/>
            <person name="Kyrpides N."/>
            <person name="Wiegel J."/>
        </authorList>
    </citation>
    <scope>NUCLEOTIDE SEQUENCE [LARGE SCALE GENOMIC DNA]</scope>
    <source>
        <strain evidence="4">ATCC BAA-1301 / DSM 18059 / JW/NM-WN-LF</strain>
    </source>
</reference>
<feature type="domain" description="Transcriptional regulator DauR-like HTH" evidence="2">
    <location>
        <begin position="152"/>
        <end position="213"/>
    </location>
</feature>
<dbReference type="Pfam" id="PF13309">
    <property type="entry name" value="HTH_22"/>
    <property type="match status" value="1"/>
</dbReference>
<organism evidence="3 4">
    <name type="scientific">Natranaerobius thermophilus (strain ATCC BAA-1301 / DSM 18059 / JW/NM-WN-LF)</name>
    <dbReference type="NCBI Taxonomy" id="457570"/>
    <lineage>
        <taxon>Bacteria</taxon>
        <taxon>Bacillati</taxon>
        <taxon>Bacillota</taxon>
        <taxon>Clostridia</taxon>
        <taxon>Natranaerobiales</taxon>
        <taxon>Natranaerobiaceae</taxon>
        <taxon>Natranaerobius</taxon>
    </lineage>
</organism>
<proteinExistence type="predicted"/>
<dbReference type="HOGENOM" id="CLU_080179_2_0_9"/>
<dbReference type="InterPro" id="IPR013559">
    <property type="entry name" value="YheO"/>
</dbReference>
<dbReference type="AlphaFoldDB" id="B2A5M1"/>
<dbReference type="PANTHER" id="PTHR35568">
    <property type="entry name" value="TRANSCRIPTIONAL REGULATOR DAUR"/>
    <property type="match status" value="1"/>
</dbReference>
<evidence type="ECO:0000259" key="2">
    <source>
        <dbReference type="Pfam" id="PF13309"/>
    </source>
</evidence>
<reference evidence="3 4" key="1">
    <citation type="submission" date="2008-04" db="EMBL/GenBank/DDBJ databases">
        <title>Complete sequence of chromosome of Natranaerobius thermophilus JW/NM-WN-LF.</title>
        <authorList>
            <consortium name="US DOE Joint Genome Institute"/>
            <person name="Copeland A."/>
            <person name="Lucas S."/>
            <person name="Lapidus A."/>
            <person name="Glavina del Rio T."/>
            <person name="Dalin E."/>
            <person name="Tice H."/>
            <person name="Bruce D."/>
            <person name="Goodwin L."/>
            <person name="Pitluck S."/>
            <person name="Chertkov O."/>
            <person name="Brettin T."/>
            <person name="Detter J.C."/>
            <person name="Han C."/>
            <person name="Kuske C.R."/>
            <person name="Schmutz J."/>
            <person name="Larimer F."/>
            <person name="Land M."/>
            <person name="Hauser L."/>
            <person name="Kyrpides N."/>
            <person name="Lykidis A."/>
            <person name="Mesbah N.M."/>
            <person name="Wiegel J."/>
        </authorList>
    </citation>
    <scope>NUCLEOTIDE SEQUENCE [LARGE SCALE GENOMIC DNA]</scope>
    <source>
        <strain evidence="4">ATCC BAA-1301 / DSM 18059 / JW/NM-WN-LF</strain>
    </source>
</reference>